<evidence type="ECO:0000313" key="3">
    <source>
        <dbReference type="Proteomes" id="UP000574390"/>
    </source>
</evidence>
<dbReference type="EMBL" id="JABANM010024757">
    <property type="protein sequence ID" value="KAF4715706.1"/>
    <property type="molecule type" value="Genomic_DNA"/>
</dbReference>
<feature type="domain" description="Sec7/BIG1-like C-terminal" evidence="1">
    <location>
        <begin position="42"/>
        <end position="114"/>
    </location>
</feature>
<comment type="caution">
    <text evidence="2">The sequence shown here is derived from an EMBL/GenBank/DDBJ whole genome shotgun (WGS) entry which is preliminary data.</text>
</comment>
<name>A0A7J6R6W4_PEROL</name>
<protein>
    <submittedName>
        <fullName evidence="2">Brefeldin A-inhibited guanine nucleotide-exchange protein 1</fullName>
    </submittedName>
</protein>
<evidence type="ECO:0000313" key="2">
    <source>
        <dbReference type="EMBL" id="KAF4715706.1"/>
    </source>
</evidence>
<feature type="non-terminal residue" evidence="2">
    <location>
        <position position="1"/>
    </location>
</feature>
<organism evidence="2 3">
    <name type="scientific">Perkinsus olseni</name>
    <name type="common">Perkinsus atlanticus</name>
    <dbReference type="NCBI Taxonomy" id="32597"/>
    <lineage>
        <taxon>Eukaryota</taxon>
        <taxon>Sar</taxon>
        <taxon>Alveolata</taxon>
        <taxon>Perkinsozoa</taxon>
        <taxon>Perkinsea</taxon>
        <taxon>Perkinsida</taxon>
        <taxon>Perkinsidae</taxon>
        <taxon>Perkinsus</taxon>
    </lineage>
</organism>
<dbReference type="InterPro" id="IPR046455">
    <property type="entry name" value="Sec7/BIG1-like_C"/>
</dbReference>
<dbReference type="Proteomes" id="UP000574390">
    <property type="component" value="Unassembled WGS sequence"/>
</dbReference>
<dbReference type="AlphaFoldDB" id="A0A7J6R6W4"/>
<accession>A0A7J6R6W4</accession>
<evidence type="ECO:0000259" key="1">
    <source>
        <dbReference type="Pfam" id="PF20252"/>
    </source>
</evidence>
<sequence>MVVSRIRGRCGCILKIAELEFVRSLCVSWLIRNPSRSKILTTSFAHSFNVRLDVRERLKKLGFMRDMKQLPGLLKQEREGICVYFRLLVKLYSTTSSRECAEKLSQVSIDVVTSLQRKEKFLKTPEGGGLGTPKAADPVKVMEFERE</sequence>
<proteinExistence type="predicted"/>
<gene>
    <name evidence="2" type="primary">ARFGEF1_2</name>
    <name evidence="2" type="ORF">FOZ62_008187</name>
</gene>
<dbReference type="Pfam" id="PF20252">
    <property type="entry name" value="BIG2_C"/>
    <property type="match status" value="1"/>
</dbReference>
<reference evidence="2 3" key="1">
    <citation type="submission" date="2020-04" db="EMBL/GenBank/DDBJ databases">
        <title>Perkinsus olseni comparative genomics.</title>
        <authorList>
            <person name="Bogema D.R."/>
        </authorList>
    </citation>
    <scope>NUCLEOTIDE SEQUENCE [LARGE SCALE GENOMIC DNA]</scope>
    <source>
        <strain evidence="2">ATCC PRA-205</strain>
    </source>
</reference>